<feature type="compositionally biased region" description="Polar residues" evidence="1">
    <location>
        <begin position="539"/>
        <end position="552"/>
    </location>
</feature>
<feature type="compositionally biased region" description="Acidic residues" evidence="1">
    <location>
        <begin position="361"/>
        <end position="373"/>
    </location>
</feature>
<dbReference type="EMBL" id="GG662589">
    <property type="protein sequence ID" value="EAR82944.1"/>
    <property type="molecule type" value="Genomic_DNA"/>
</dbReference>
<evidence type="ECO:0000256" key="1">
    <source>
        <dbReference type="SAM" id="MobiDB-lite"/>
    </source>
</evidence>
<reference evidence="3" key="1">
    <citation type="journal article" date="2006" name="PLoS Biol.">
        <title>Macronuclear genome sequence of the ciliate Tetrahymena thermophila, a model eukaryote.</title>
        <authorList>
            <person name="Eisen J.A."/>
            <person name="Coyne R.S."/>
            <person name="Wu M."/>
            <person name="Wu D."/>
            <person name="Thiagarajan M."/>
            <person name="Wortman J.R."/>
            <person name="Badger J.H."/>
            <person name="Ren Q."/>
            <person name="Amedeo P."/>
            <person name="Jones K.M."/>
            <person name="Tallon L.J."/>
            <person name="Delcher A.L."/>
            <person name="Salzberg S.L."/>
            <person name="Silva J.C."/>
            <person name="Haas B.J."/>
            <person name="Majoros W.H."/>
            <person name="Farzad M."/>
            <person name="Carlton J.M."/>
            <person name="Smith R.K. Jr."/>
            <person name="Garg J."/>
            <person name="Pearlman R.E."/>
            <person name="Karrer K.M."/>
            <person name="Sun L."/>
            <person name="Manning G."/>
            <person name="Elde N.C."/>
            <person name="Turkewitz A.P."/>
            <person name="Asai D.J."/>
            <person name="Wilkes D.E."/>
            <person name="Wang Y."/>
            <person name="Cai H."/>
            <person name="Collins K."/>
            <person name="Stewart B.A."/>
            <person name="Lee S.R."/>
            <person name="Wilamowska K."/>
            <person name="Weinberg Z."/>
            <person name="Ruzzo W.L."/>
            <person name="Wloga D."/>
            <person name="Gaertig J."/>
            <person name="Frankel J."/>
            <person name="Tsao C.-C."/>
            <person name="Gorovsky M.A."/>
            <person name="Keeling P.J."/>
            <person name="Waller R.F."/>
            <person name="Patron N.J."/>
            <person name="Cherry J.M."/>
            <person name="Stover N.A."/>
            <person name="Krieger C.J."/>
            <person name="del Toro C."/>
            <person name="Ryder H.F."/>
            <person name="Williamson S.C."/>
            <person name="Barbeau R.A."/>
            <person name="Hamilton E.P."/>
            <person name="Orias E."/>
        </authorList>
    </citation>
    <scope>NUCLEOTIDE SEQUENCE [LARGE SCALE GENOMIC DNA]</scope>
    <source>
        <strain evidence="3">SB210</strain>
    </source>
</reference>
<sequence>MSQVQQVSNTNRIISVLKTTLSLAKNHKKKTILLVVILSLYSLWKLKHKIPYQKIISKVMQKIMQAMDSQMKHSQFLEQSNIKLTLKIQDFDKANHIAEMQTKYSKLFKLEAYRNELRLKVKQLSSERKTELWQNIVDEVIVFVFFFIITTRQTVTLNMIQKTLVAKYKDDFNKIIGINQNSAQEFNLFDQILSEYCQTMIDHSISDTLKFLQQNLKSDIQATNILTFFELQKKLTEIFQNTVFSKKVQKQEYKARFHLTNSMDRPVEKVFLSPHDPTYQKPSIIARSIGLIKDLGSFVLPNMLPEEQQLNATKNRYEILSILFNTQQQESIAEMNSNKIISNLFKQYVKNNKSDAKKDLEDEEFEEIPDDIESSNQQQYSLKNSNNDSKVIDLRALNKSNLNAAIKQSNSNSDGISNQNIEQAKVFCFLVFKELRDILESSSLNNYFYFSSNFELRKFLNRLLLSLQKKNELNKAQSFGMISKLFDKIIVEEFLNQESDANNEGFYHVRMKRCFVLSKNAKSSANKQNQNNSDEASHSTDALSNPNRSEQDLISSGENQIINSSVDNLPRVTDPQENLINLNILQEIEQFHLVEDSLQEFIKRIFYERERTTVEIINHKNNNDPNQSQAGEGDINGLLSLLGGGNAGGSGITDFMTLLQKI</sequence>
<dbReference type="HOGENOM" id="CLU_414777_0_0_1"/>
<dbReference type="AlphaFoldDB" id="Q22CC2"/>
<dbReference type="OMA" id="NICNEIE"/>
<name>Q22CC2_TETTS</name>
<protein>
    <submittedName>
        <fullName evidence="2">Uncharacterized protein</fullName>
    </submittedName>
</protein>
<dbReference type="Proteomes" id="UP000009168">
    <property type="component" value="Unassembled WGS sequence"/>
</dbReference>
<organism evidence="2 3">
    <name type="scientific">Tetrahymena thermophila (strain SB210)</name>
    <dbReference type="NCBI Taxonomy" id="312017"/>
    <lineage>
        <taxon>Eukaryota</taxon>
        <taxon>Sar</taxon>
        <taxon>Alveolata</taxon>
        <taxon>Ciliophora</taxon>
        <taxon>Intramacronucleata</taxon>
        <taxon>Oligohymenophorea</taxon>
        <taxon>Hymenostomatida</taxon>
        <taxon>Tetrahymenina</taxon>
        <taxon>Tetrahymenidae</taxon>
        <taxon>Tetrahymena</taxon>
    </lineage>
</organism>
<proteinExistence type="predicted"/>
<feature type="region of interest" description="Disordered" evidence="1">
    <location>
        <begin position="525"/>
        <end position="552"/>
    </location>
</feature>
<evidence type="ECO:0000313" key="3">
    <source>
        <dbReference type="Proteomes" id="UP000009168"/>
    </source>
</evidence>
<feature type="region of interest" description="Disordered" evidence="1">
    <location>
        <begin position="360"/>
        <end position="379"/>
    </location>
</feature>
<keyword evidence="3" id="KW-1185">Reference proteome</keyword>
<accession>Q22CC2</accession>
<dbReference type="GeneID" id="7836349"/>
<gene>
    <name evidence="2" type="ORF">TTHERM_01054290</name>
</gene>
<dbReference type="InParanoid" id="Q22CC2"/>
<evidence type="ECO:0000313" key="2">
    <source>
        <dbReference type="EMBL" id="EAR82944.1"/>
    </source>
</evidence>
<dbReference type="KEGG" id="tet:TTHERM_01054290"/>
<dbReference type="RefSeq" id="XP_001030607.1">
    <property type="nucleotide sequence ID" value="XM_001030607.3"/>
</dbReference>